<dbReference type="InterPro" id="IPR003599">
    <property type="entry name" value="Ig_sub"/>
</dbReference>
<dbReference type="SMART" id="SM00408">
    <property type="entry name" value="IGc2"/>
    <property type="match status" value="1"/>
</dbReference>
<dbReference type="PANTHER" id="PTHR46013">
    <property type="entry name" value="VASCULAR CELL ADHESION MOLECULE 1"/>
    <property type="match status" value="1"/>
</dbReference>
<dbReference type="Ensembl" id="ENSPFOT00000030902.1">
    <property type="protein sequence ID" value="ENSPFOP00000025181.1"/>
    <property type="gene ID" value="ENSPFOG00000022320.1"/>
</dbReference>
<feature type="domain" description="Ig-like" evidence="2">
    <location>
        <begin position="250"/>
        <end position="329"/>
    </location>
</feature>
<dbReference type="InterPro" id="IPR013783">
    <property type="entry name" value="Ig-like_fold"/>
</dbReference>
<feature type="region of interest" description="Disordered" evidence="1">
    <location>
        <begin position="310"/>
        <end position="329"/>
    </location>
</feature>
<dbReference type="Pfam" id="PF13895">
    <property type="entry name" value="Ig_2"/>
    <property type="match status" value="1"/>
</dbReference>
<evidence type="ECO:0000259" key="2">
    <source>
        <dbReference type="PROSITE" id="PS50835"/>
    </source>
</evidence>
<name>A0A096M190_POEFO</name>
<dbReference type="AlphaFoldDB" id="A0A096M190"/>
<dbReference type="Proteomes" id="UP000028760">
    <property type="component" value="Unassembled WGS sequence"/>
</dbReference>
<dbReference type="STRING" id="48698.ENSPFOP00000025181"/>
<dbReference type="SUPFAM" id="SSF48726">
    <property type="entry name" value="Immunoglobulin"/>
    <property type="match status" value="2"/>
</dbReference>
<dbReference type="PROSITE" id="PS50835">
    <property type="entry name" value="IG_LIKE"/>
    <property type="match status" value="2"/>
</dbReference>
<reference evidence="3" key="2">
    <citation type="submission" date="2025-08" db="UniProtKB">
        <authorList>
            <consortium name="Ensembl"/>
        </authorList>
    </citation>
    <scope>IDENTIFICATION</scope>
</reference>
<evidence type="ECO:0000313" key="4">
    <source>
        <dbReference type="Proteomes" id="UP000028760"/>
    </source>
</evidence>
<dbReference type="SMART" id="SM00409">
    <property type="entry name" value="IG"/>
    <property type="match status" value="2"/>
</dbReference>
<dbReference type="InterPro" id="IPR036179">
    <property type="entry name" value="Ig-like_dom_sf"/>
</dbReference>
<dbReference type="Gene3D" id="2.60.40.10">
    <property type="entry name" value="Immunoglobulins"/>
    <property type="match status" value="2"/>
</dbReference>
<dbReference type="PANTHER" id="PTHR46013:SF4">
    <property type="entry name" value="B-CELL RECEPTOR CD22-RELATED"/>
    <property type="match status" value="1"/>
</dbReference>
<organism evidence="3 4">
    <name type="scientific">Poecilia formosa</name>
    <name type="common">Amazon molly</name>
    <name type="synonym">Limia formosa</name>
    <dbReference type="NCBI Taxonomy" id="48698"/>
    <lineage>
        <taxon>Eukaryota</taxon>
        <taxon>Metazoa</taxon>
        <taxon>Chordata</taxon>
        <taxon>Craniata</taxon>
        <taxon>Vertebrata</taxon>
        <taxon>Euteleostomi</taxon>
        <taxon>Actinopterygii</taxon>
        <taxon>Neopterygii</taxon>
        <taxon>Teleostei</taxon>
        <taxon>Neoteleostei</taxon>
        <taxon>Acanthomorphata</taxon>
        <taxon>Ovalentaria</taxon>
        <taxon>Atherinomorphae</taxon>
        <taxon>Cyprinodontiformes</taxon>
        <taxon>Poeciliidae</taxon>
        <taxon>Poeciliinae</taxon>
        <taxon>Poecilia</taxon>
    </lineage>
</organism>
<dbReference type="InterPro" id="IPR003598">
    <property type="entry name" value="Ig_sub2"/>
</dbReference>
<dbReference type="InterPro" id="IPR007110">
    <property type="entry name" value="Ig-like_dom"/>
</dbReference>
<reference evidence="3" key="3">
    <citation type="submission" date="2025-09" db="UniProtKB">
        <authorList>
            <consortium name="Ensembl"/>
        </authorList>
    </citation>
    <scope>IDENTIFICATION</scope>
</reference>
<keyword evidence="4" id="KW-1185">Reference proteome</keyword>
<evidence type="ECO:0000313" key="3">
    <source>
        <dbReference type="Ensembl" id="ENSPFOP00000025181.1"/>
    </source>
</evidence>
<protein>
    <recommendedName>
        <fullName evidence="2">Ig-like domain-containing protein</fullName>
    </recommendedName>
</protein>
<dbReference type="CDD" id="cd00096">
    <property type="entry name" value="Ig"/>
    <property type="match status" value="1"/>
</dbReference>
<feature type="domain" description="Ig-like" evidence="2">
    <location>
        <begin position="6"/>
        <end position="93"/>
    </location>
</feature>
<accession>A0A096M190</accession>
<sequence length="329" mass="36619">MVLCVPAVQGSCPVIYHQTQICAVTGSAVTISCSFSPPARDPDAVLETQWFLNGRPVGLRPEPDSADRIQTLCGPTACTLRLTDLRESNSGRYRFWFRTNNGSYCGSPGVSLNVTGNISLKHKYTLNMNCNVSELEVFFLHKGHFKLRNKKINEYIFSEKKTIQPFDYKNITSSNKLFVLNYDLSSSPALRVQVSEELNCGSSCSAGHHSFFWIRNVSALKGDALPLHPRRVSKKVCAASEEKEEGRNEPWCLTESKNVTLYYGPLSNNVSVTLTCSSDANPAASYSWYKEDEESPRASGQTFIITDVRPEHSGNYSCRAENTRGRQSS</sequence>
<proteinExistence type="predicted"/>
<reference evidence="4" key="1">
    <citation type="submission" date="2013-10" db="EMBL/GenBank/DDBJ databases">
        <authorList>
            <person name="Schartl M."/>
            <person name="Warren W."/>
        </authorList>
    </citation>
    <scope>NUCLEOTIDE SEQUENCE [LARGE SCALE GENOMIC DNA]</scope>
    <source>
        <strain evidence="4">female</strain>
    </source>
</reference>
<evidence type="ECO:0000256" key="1">
    <source>
        <dbReference type="SAM" id="MobiDB-lite"/>
    </source>
</evidence>
<dbReference type="EMBL" id="AYCK01024290">
    <property type="status" value="NOT_ANNOTATED_CDS"/>
    <property type="molecule type" value="Genomic_DNA"/>
</dbReference>